<dbReference type="InterPro" id="IPR011032">
    <property type="entry name" value="GroES-like_sf"/>
</dbReference>
<dbReference type="InterPro" id="IPR020843">
    <property type="entry name" value="ER"/>
</dbReference>
<protein>
    <recommendedName>
        <fullName evidence="4">Enoyl reductase (ER) domain-containing protein</fullName>
    </recommendedName>
</protein>
<dbReference type="GO" id="GO:0003960">
    <property type="term" value="F:quinone reductase (NADPH) activity"/>
    <property type="evidence" value="ECO:0007669"/>
    <property type="project" value="TreeGrafter"/>
</dbReference>
<dbReference type="GO" id="GO:0005975">
    <property type="term" value="P:carbohydrate metabolic process"/>
    <property type="evidence" value="ECO:0007669"/>
    <property type="project" value="InterPro"/>
</dbReference>
<dbReference type="InterPro" id="IPR008928">
    <property type="entry name" value="6-hairpin_glycosidase_sf"/>
</dbReference>
<dbReference type="InterPro" id="IPR013154">
    <property type="entry name" value="ADH-like_N"/>
</dbReference>
<accession>A0A1Q9C902</accession>
<organism evidence="5 6">
    <name type="scientific">Symbiodinium microadriaticum</name>
    <name type="common">Dinoflagellate</name>
    <name type="synonym">Zooxanthella microadriatica</name>
    <dbReference type="NCBI Taxonomy" id="2951"/>
    <lineage>
        <taxon>Eukaryota</taxon>
        <taxon>Sar</taxon>
        <taxon>Alveolata</taxon>
        <taxon>Dinophyceae</taxon>
        <taxon>Suessiales</taxon>
        <taxon>Symbiodiniaceae</taxon>
        <taxon>Symbiodinium</taxon>
    </lineage>
</organism>
<dbReference type="InterPro" id="IPR036291">
    <property type="entry name" value="NAD(P)-bd_dom_sf"/>
</dbReference>
<dbReference type="SMART" id="SM00829">
    <property type="entry name" value="PKS_ER"/>
    <property type="match status" value="1"/>
</dbReference>
<evidence type="ECO:0000313" key="6">
    <source>
        <dbReference type="Proteomes" id="UP000186817"/>
    </source>
</evidence>
<dbReference type="SUPFAM" id="SSF50129">
    <property type="entry name" value="GroES-like"/>
    <property type="match status" value="1"/>
</dbReference>
<dbReference type="SUPFAM" id="SSF51735">
    <property type="entry name" value="NAD(P)-binding Rossmann-fold domains"/>
    <property type="match status" value="1"/>
</dbReference>
<comment type="caution">
    <text evidence="5">The sequence shown here is derived from an EMBL/GenBank/DDBJ whole genome shotgun (WGS) entry which is preliminary data.</text>
</comment>
<proteinExistence type="predicted"/>
<dbReference type="GO" id="GO:0035925">
    <property type="term" value="F:mRNA 3'-UTR AU-rich region binding"/>
    <property type="evidence" value="ECO:0007669"/>
    <property type="project" value="TreeGrafter"/>
</dbReference>
<reference evidence="5 6" key="1">
    <citation type="submission" date="2016-02" db="EMBL/GenBank/DDBJ databases">
        <title>Genome analysis of coral dinoflagellate symbionts highlights evolutionary adaptations to a symbiotic lifestyle.</title>
        <authorList>
            <person name="Aranda M."/>
            <person name="Li Y."/>
            <person name="Liew Y.J."/>
            <person name="Baumgarten S."/>
            <person name="Simakov O."/>
            <person name="Wilson M."/>
            <person name="Piel J."/>
            <person name="Ashoor H."/>
            <person name="Bougouffa S."/>
            <person name="Bajic V.B."/>
            <person name="Ryu T."/>
            <person name="Ravasi T."/>
            <person name="Bayer T."/>
            <person name="Micklem G."/>
            <person name="Kim H."/>
            <person name="Bhak J."/>
            <person name="Lajeunesse T.C."/>
            <person name="Voolstra C.R."/>
        </authorList>
    </citation>
    <scope>NUCLEOTIDE SEQUENCE [LARGE SCALE GENOMIC DNA]</scope>
    <source>
        <strain evidence="5 6">CCMP2467</strain>
    </source>
</reference>
<gene>
    <name evidence="5" type="ORF">AK812_SmicGene40296</name>
</gene>
<evidence type="ECO:0000259" key="4">
    <source>
        <dbReference type="SMART" id="SM00829"/>
    </source>
</evidence>
<evidence type="ECO:0000256" key="1">
    <source>
        <dbReference type="ARBA" id="ARBA00022857"/>
    </source>
</evidence>
<evidence type="ECO:0000256" key="3">
    <source>
        <dbReference type="SAM" id="MobiDB-lite"/>
    </source>
</evidence>
<dbReference type="Gene3D" id="3.90.180.10">
    <property type="entry name" value="Medium-chain alcohol dehydrogenases, catalytic domain"/>
    <property type="match status" value="1"/>
</dbReference>
<dbReference type="PANTHER" id="PTHR48106">
    <property type="entry name" value="QUINONE OXIDOREDUCTASE PIG3-RELATED"/>
    <property type="match status" value="1"/>
</dbReference>
<dbReference type="GO" id="GO:0070402">
    <property type="term" value="F:NADPH binding"/>
    <property type="evidence" value="ECO:0007669"/>
    <property type="project" value="TreeGrafter"/>
</dbReference>
<keyword evidence="6" id="KW-1185">Reference proteome</keyword>
<dbReference type="Pfam" id="PF13602">
    <property type="entry name" value="ADH_zinc_N_2"/>
    <property type="match status" value="1"/>
</dbReference>
<sequence>MHLCLGLALWNGKDPILKDRANVAECSPASLDMTDSDLSLRQRFGHRHLETCNLVMAFDWQVLRNQVLALALNLQIWFVRQVLRRPAPPLFTTSAERAKLQADSKDRCVCIEILGPGGVDQLRASLDSWAVCGYNLMKDFGSQRLTCPPKPLRPDLAVVRNKAFSINYADVCIRWGLYESALRFVGWPIVPGFDLAGEVELAGEDSGLVAGDRVFGCSFFGGYATRVVVPRTQLVKMPKGLGFEAAAALPCVFATALHAVHLSGAWPNELLASGRDALVHSAAGGVGDLLCQILRICGLRVVGVVGQPSKVKSCKADVVIDKSSDDWVKAARQHAPEGYRAIFDANGVATLKTSYELLGKNGRLVVYGFHSNLPKCDGGLGTLSPWNWLRMAVDLARTPRFDPMDLTLDTKAVLGFNLPHGCRRSFFADETETCGKYFEQMSEWLDCGKIAVPPVQTFGLSAARDAHNALTSGRSVGKLVVERLYGLSNPQGNHGEDVKELYYYLDATPTHSYMKMMYKYPQVEYPYDELRRVNFERKKDPQLLEYELLDTGILDENKYFDVVIEYAQADLDDTLVQVTAYNRGAEEAELHQSLGNFHLYVDETIPSVEVIFCENETNDLRVSTGGGYRCATSDPVAEVRIVVFHTSMSEAVATVASVSDSEVVFGFQDNSKSFLLVSLLLFNISLDHPTAHDTFALAHVSAIIRLTLGGNRVPKSSNKEPAPIEKNEALTALGDFRCLEPNAWFGLWRRFGGNLGPEPAKREQETGLDQGFPHHLSGGKGPFKDGFHDYVIRGDTVRSSVKQQRDQSRPVNEASCTKSPKMVKVAPVNAVLQAQSGRRQSRELQIAIDLRRQETEPYLTGRPTGGCAETSPAEAFPKELSWTLTPPSSRGEQRFYGLVQEDITDSERRLIHRQVNVARVTVTYASIDSYIISDKGRGRPPSRGGRNEDWDHLYNADVISMPDKWEYPWYATWVWALQFGDMLKNASALTEDLAFHCLPLALVDAQFAKEQLRLITLVSRGRHPSKCFTWDVFGMFQIPFPDGALGLEHLAAIAAMFRFMHPNGQFPAYEWNFNDVNPPVHAWWPSSCQQERGLGGVESFPDGFLEELFHKLMLNFTWWVNRKDAEGRNIFQGGFLGLDNIGVVDRSQPFPNGLSGMINQSDGTSWMAFYSLTLMRMALELALHNPVCIAFFQSKKSGAMTSQAGCEPCCASDTESVPAGLTGIDDLVIIDCDEMLRSVGSEAGVQLTDGFAETMPRLGHTRKFVDVDILEGFRLALAPS</sequence>
<dbReference type="InterPro" id="IPR012341">
    <property type="entry name" value="6hp_glycosidase-like_sf"/>
</dbReference>
<evidence type="ECO:0000256" key="2">
    <source>
        <dbReference type="ARBA" id="ARBA00023002"/>
    </source>
</evidence>
<dbReference type="Gene3D" id="3.40.50.720">
    <property type="entry name" value="NAD(P)-binding Rossmann-like Domain"/>
    <property type="match status" value="1"/>
</dbReference>
<keyword evidence="2" id="KW-0560">Oxidoreductase</keyword>
<dbReference type="EMBL" id="LSRX01001487">
    <property type="protein sequence ID" value="OLP79422.1"/>
    <property type="molecule type" value="Genomic_DNA"/>
</dbReference>
<keyword evidence="1" id="KW-0521">NADP</keyword>
<dbReference type="Gene3D" id="1.50.10.10">
    <property type="match status" value="1"/>
</dbReference>
<evidence type="ECO:0000313" key="5">
    <source>
        <dbReference type="EMBL" id="OLP79422.1"/>
    </source>
</evidence>
<dbReference type="SUPFAM" id="SSF48208">
    <property type="entry name" value="Six-hairpin glycosidases"/>
    <property type="match status" value="1"/>
</dbReference>
<dbReference type="Pfam" id="PF08240">
    <property type="entry name" value="ADH_N"/>
    <property type="match status" value="1"/>
</dbReference>
<feature type="region of interest" description="Disordered" evidence="3">
    <location>
        <begin position="798"/>
        <end position="818"/>
    </location>
</feature>
<dbReference type="PANTHER" id="PTHR48106:SF13">
    <property type="entry name" value="QUINONE OXIDOREDUCTASE-RELATED"/>
    <property type="match status" value="1"/>
</dbReference>
<feature type="domain" description="Enoyl reductase (ER)" evidence="4">
    <location>
        <begin position="141"/>
        <end position="481"/>
    </location>
</feature>
<dbReference type="GO" id="GO:0005829">
    <property type="term" value="C:cytosol"/>
    <property type="evidence" value="ECO:0007669"/>
    <property type="project" value="TreeGrafter"/>
</dbReference>
<dbReference type="AlphaFoldDB" id="A0A1Q9C902"/>
<dbReference type="OrthoDB" id="3509362at2759"/>
<dbReference type="Proteomes" id="UP000186817">
    <property type="component" value="Unassembled WGS sequence"/>
</dbReference>
<name>A0A1Q9C902_SYMMI</name>